<evidence type="ECO:0008006" key="5">
    <source>
        <dbReference type="Google" id="ProtNLM"/>
    </source>
</evidence>
<feature type="binding site" evidence="2">
    <location>
        <position position="103"/>
    </location>
    <ligand>
        <name>substrate</name>
    </ligand>
</feature>
<proteinExistence type="predicted"/>
<comment type="caution">
    <text evidence="3">The sequence shown here is derived from an EMBL/GenBank/DDBJ whole genome shotgun (WGS) entry which is preliminary data.</text>
</comment>
<evidence type="ECO:0000256" key="2">
    <source>
        <dbReference type="PIRSR" id="PIRSR613078-2"/>
    </source>
</evidence>
<dbReference type="SUPFAM" id="SSF53254">
    <property type="entry name" value="Phosphoglycerate mutase-like"/>
    <property type="match status" value="1"/>
</dbReference>
<dbReference type="STRING" id="1802436.A2370_00660"/>
<protein>
    <recommendedName>
        <fullName evidence="5">Phosphoglycerate mutase (2,3-diphosphoglycerate-dependent)</fullName>
    </recommendedName>
</protein>
<dbReference type="InterPro" id="IPR013078">
    <property type="entry name" value="His_Pase_superF_clade-1"/>
</dbReference>
<dbReference type="Gene3D" id="3.40.50.1240">
    <property type="entry name" value="Phosphoglycerate mutase-like"/>
    <property type="match status" value="1"/>
</dbReference>
<dbReference type="GO" id="GO:0016791">
    <property type="term" value="F:phosphatase activity"/>
    <property type="evidence" value="ECO:0007669"/>
    <property type="project" value="TreeGrafter"/>
</dbReference>
<evidence type="ECO:0000313" key="4">
    <source>
        <dbReference type="Proteomes" id="UP000176222"/>
    </source>
</evidence>
<dbReference type="CDD" id="cd07067">
    <property type="entry name" value="HP_PGM_like"/>
    <property type="match status" value="1"/>
</dbReference>
<dbReference type="EMBL" id="MHTH01000006">
    <property type="protein sequence ID" value="OHA59017.1"/>
    <property type="molecule type" value="Genomic_DNA"/>
</dbReference>
<feature type="active site" description="Tele-phosphohistidine intermediate" evidence="1">
    <location>
        <position position="11"/>
    </location>
</feature>
<sequence length="333" mass="38838">MWPKQIIVVRHAESEGNIRQMDDNSSAQVPNHQFSLTKNGEAQALVTGEYLRKNSEFFGFDVAFISTFWRAQQTLHLMCPKIVPRIDARLDEFWRGIWHTMSKEEVEKLYPAEAKIKEREGWYHYRAFGGQNGQDVDLMIYSFLADLREFWSGKRVLIVGHGTWMIFFWRIMCRRSIAEAEKRYQEKKFRNASITVFEQKDDGMKLTIDDFLPKDIDSGQATTDEINKAINDLANFTKTVRWWGLLGKLGQSKERLKIYSYDDACDMHEALYLSGEGFINEHLRPVGNLAEVVEGFMVNVFYGAETNEWNSQQHRRPSQLIPWLESLCLSRGL</sequence>
<organism evidence="3 4">
    <name type="scientific">Candidatus Vogelbacteria bacterium RIFOXYB1_FULL_42_16</name>
    <dbReference type="NCBI Taxonomy" id="1802436"/>
    <lineage>
        <taxon>Bacteria</taxon>
        <taxon>Candidatus Vogeliibacteriota</taxon>
    </lineage>
</organism>
<dbReference type="InterPro" id="IPR050275">
    <property type="entry name" value="PGM_Phosphatase"/>
</dbReference>
<dbReference type="AlphaFoldDB" id="A0A1G2QEV2"/>
<dbReference type="InterPro" id="IPR029033">
    <property type="entry name" value="His_PPase_superfam"/>
</dbReference>
<dbReference type="Pfam" id="PF00300">
    <property type="entry name" value="His_Phos_1"/>
    <property type="match status" value="1"/>
</dbReference>
<evidence type="ECO:0000313" key="3">
    <source>
        <dbReference type="EMBL" id="OHA59017.1"/>
    </source>
</evidence>
<evidence type="ECO:0000256" key="1">
    <source>
        <dbReference type="PIRSR" id="PIRSR613078-1"/>
    </source>
</evidence>
<accession>A0A1G2QEV2</accession>
<feature type="binding site" evidence="2">
    <location>
        <position position="70"/>
    </location>
    <ligand>
        <name>substrate</name>
    </ligand>
</feature>
<dbReference type="PANTHER" id="PTHR48100">
    <property type="entry name" value="BROAD-SPECIFICITY PHOSPHATASE YOR283W-RELATED"/>
    <property type="match status" value="1"/>
</dbReference>
<dbReference type="Proteomes" id="UP000176222">
    <property type="component" value="Unassembled WGS sequence"/>
</dbReference>
<name>A0A1G2QEV2_9BACT</name>
<feature type="active site" description="Proton donor/acceptor" evidence="1">
    <location>
        <position position="92"/>
    </location>
</feature>
<reference evidence="3 4" key="1">
    <citation type="journal article" date="2016" name="Nat. Commun.">
        <title>Thousands of microbial genomes shed light on interconnected biogeochemical processes in an aquifer system.</title>
        <authorList>
            <person name="Anantharaman K."/>
            <person name="Brown C.T."/>
            <person name="Hug L.A."/>
            <person name="Sharon I."/>
            <person name="Castelle C.J."/>
            <person name="Probst A.J."/>
            <person name="Thomas B.C."/>
            <person name="Singh A."/>
            <person name="Wilkins M.J."/>
            <person name="Karaoz U."/>
            <person name="Brodie E.L."/>
            <person name="Williams K.H."/>
            <person name="Hubbard S.S."/>
            <person name="Banfield J.F."/>
        </authorList>
    </citation>
    <scope>NUCLEOTIDE SEQUENCE [LARGE SCALE GENOMIC DNA]</scope>
</reference>
<feature type="binding site" evidence="2">
    <location>
        <begin position="10"/>
        <end position="17"/>
    </location>
    <ligand>
        <name>substrate</name>
    </ligand>
</feature>
<gene>
    <name evidence="3" type="ORF">A2370_00660</name>
</gene>
<dbReference type="SMART" id="SM00855">
    <property type="entry name" value="PGAM"/>
    <property type="match status" value="1"/>
</dbReference>